<name>A0ABP9PJJ2_9PSEU</name>
<sequence length="104" mass="11552">MATVSLEDVPSVDATLAGFIVWLARQHRQTNDERERCVTHVARFLDWRFEQRAKGGALDQNLYLGALGRENQPDAFVAEAHTAIALLHHYLDPRGVRTGTGGVV</sequence>
<comment type="caution">
    <text evidence="1">The sequence shown here is derived from an EMBL/GenBank/DDBJ whole genome shotgun (WGS) entry which is preliminary data.</text>
</comment>
<dbReference type="Proteomes" id="UP001428817">
    <property type="component" value="Unassembled WGS sequence"/>
</dbReference>
<dbReference type="RefSeq" id="WP_185064850.1">
    <property type="nucleotide sequence ID" value="NZ_BAABJP010000003.1"/>
</dbReference>
<accession>A0ABP9PJJ2</accession>
<proteinExistence type="predicted"/>
<keyword evidence="2" id="KW-1185">Reference proteome</keyword>
<protein>
    <submittedName>
        <fullName evidence="1">Uncharacterized protein</fullName>
    </submittedName>
</protein>
<gene>
    <name evidence="1" type="ORF">GCM10023321_08690</name>
</gene>
<organism evidence="1 2">
    <name type="scientific">Pseudonocardia eucalypti</name>
    <dbReference type="NCBI Taxonomy" id="648755"/>
    <lineage>
        <taxon>Bacteria</taxon>
        <taxon>Bacillati</taxon>
        <taxon>Actinomycetota</taxon>
        <taxon>Actinomycetes</taxon>
        <taxon>Pseudonocardiales</taxon>
        <taxon>Pseudonocardiaceae</taxon>
        <taxon>Pseudonocardia</taxon>
    </lineage>
</organism>
<evidence type="ECO:0000313" key="2">
    <source>
        <dbReference type="Proteomes" id="UP001428817"/>
    </source>
</evidence>
<dbReference type="EMBL" id="BAABJP010000003">
    <property type="protein sequence ID" value="GAA5147616.1"/>
    <property type="molecule type" value="Genomic_DNA"/>
</dbReference>
<reference evidence="2" key="1">
    <citation type="journal article" date="2019" name="Int. J. Syst. Evol. Microbiol.">
        <title>The Global Catalogue of Microorganisms (GCM) 10K type strain sequencing project: providing services to taxonomists for standard genome sequencing and annotation.</title>
        <authorList>
            <consortium name="The Broad Institute Genomics Platform"/>
            <consortium name="The Broad Institute Genome Sequencing Center for Infectious Disease"/>
            <person name="Wu L."/>
            <person name="Ma J."/>
        </authorList>
    </citation>
    <scope>NUCLEOTIDE SEQUENCE [LARGE SCALE GENOMIC DNA]</scope>
    <source>
        <strain evidence="2">JCM 18303</strain>
    </source>
</reference>
<evidence type="ECO:0000313" key="1">
    <source>
        <dbReference type="EMBL" id="GAA5147616.1"/>
    </source>
</evidence>